<sequence length="230" mass="25898">MWCTSRLPTKFGRTNYDELLSFQIIFNAFHTIYRFGDTFSTVALCLGIDGTGELNHAVGGFNFHMTGRYDIVRQQFGFDFTGGGGVTRVALHRAFFSVANVQFVADRSHAFNAFRHFHCLFGLGLAFNETAQGHDFLIGFDRDIGALDVVMIHQRRLHFRGDGAVIHEITDFIHRAIDFLPCAFIGSLCVVFRVGSAGRDGRGQHYSQQSFRNLQSCHSHRFIPVSLLVI</sequence>
<protein>
    <submittedName>
        <fullName evidence="1">Uncharacterized protein</fullName>
    </submittedName>
</protein>
<gene>
    <name evidence="1" type="ordered locus">EcE24377A_4972</name>
</gene>
<evidence type="ECO:0000313" key="2">
    <source>
        <dbReference type="Proteomes" id="UP000001122"/>
    </source>
</evidence>
<dbReference type="KEGG" id="ecw:EcE24377A_4972"/>
<dbReference type="Proteomes" id="UP000001122">
    <property type="component" value="Chromosome"/>
</dbReference>
<dbReference type="EMBL" id="CP000800">
    <property type="protein sequence ID" value="ABV20788.1"/>
    <property type="molecule type" value="Genomic_DNA"/>
</dbReference>
<dbReference type="HOGENOM" id="CLU_1128414_0_0_6"/>
<evidence type="ECO:0000313" key="1">
    <source>
        <dbReference type="EMBL" id="ABV20788.1"/>
    </source>
</evidence>
<accession>A7ZVR6</accession>
<reference evidence="2" key="1">
    <citation type="journal article" date="2008" name="J. Bacteriol.">
        <title>The pangenome structure of Escherichia coli: comparative genomic analysis of E. coli commensal and pathogenic isolates.</title>
        <authorList>
            <person name="Rasko D.A."/>
            <person name="Rosovitz M.J."/>
            <person name="Myers G.S."/>
            <person name="Mongodin E.F."/>
            <person name="Fricke W.F."/>
            <person name="Gajer P."/>
            <person name="Crabtree J."/>
            <person name="Sebaihia M."/>
            <person name="Thomson N.R."/>
            <person name="Chaudhuri R."/>
            <person name="Henderson I.R."/>
            <person name="Sperandio V."/>
            <person name="Ravel J."/>
        </authorList>
    </citation>
    <scope>NUCLEOTIDE SEQUENCE [LARGE SCALE GENOMIC DNA]</scope>
    <source>
        <strain evidence="2">E24377A / ETEC</strain>
    </source>
</reference>
<name>A7ZVR6_ECO24</name>
<keyword evidence="2" id="KW-1185">Reference proteome</keyword>
<proteinExistence type="predicted"/>
<organism evidence="1 2">
    <name type="scientific">Escherichia coli O139:H28 (strain E24377A / ETEC)</name>
    <dbReference type="NCBI Taxonomy" id="331111"/>
    <lineage>
        <taxon>Bacteria</taxon>
        <taxon>Pseudomonadati</taxon>
        <taxon>Pseudomonadota</taxon>
        <taxon>Gammaproteobacteria</taxon>
        <taxon>Enterobacterales</taxon>
        <taxon>Enterobacteriaceae</taxon>
        <taxon>Escherichia</taxon>
    </lineage>
</organism>
<dbReference type="AlphaFoldDB" id="A7ZVR6"/>